<keyword evidence="3" id="KW-0963">Cytoplasm</keyword>
<dbReference type="Proteomes" id="UP000182444">
    <property type="component" value="Chromosome 1B"/>
</dbReference>
<dbReference type="GO" id="GO:0035974">
    <property type="term" value="C:meiotic spindle pole body"/>
    <property type="evidence" value="ECO:0007669"/>
    <property type="project" value="TreeGrafter"/>
</dbReference>
<keyword evidence="8" id="KW-0505">Motor protein</keyword>
<keyword evidence="9" id="KW-0206">Cytoskeleton</keyword>
<evidence type="ECO:0000256" key="10">
    <source>
        <dbReference type="SAM" id="MobiDB-lite"/>
    </source>
</evidence>
<reference evidence="11 13" key="1">
    <citation type="journal article" date="2016" name="PLoS ONE">
        <title>Sequence Assembly of Yarrowia lipolytica Strain W29/CLIB89 Shows Transposable Element Diversity.</title>
        <authorList>
            <person name="Magnan C."/>
            <person name="Yu J."/>
            <person name="Chang I."/>
            <person name="Jahn E."/>
            <person name="Kanomata Y."/>
            <person name="Wu J."/>
            <person name="Zeller M."/>
            <person name="Oakes M."/>
            <person name="Baldi P."/>
            <person name="Sandmeyer S."/>
        </authorList>
    </citation>
    <scope>NUCLEOTIDE SEQUENCE [LARGE SCALE GENOMIC DNA]</scope>
    <source>
        <strain evidence="11">CLIB89</strain>
        <strain evidence="13">CLIB89(W29)</strain>
    </source>
</reference>
<dbReference type="InterPro" id="IPR022780">
    <property type="entry name" value="Dynein_light_int_chain"/>
</dbReference>
<evidence type="ECO:0000256" key="9">
    <source>
        <dbReference type="ARBA" id="ARBA00023212"/>
    </source>
</evidence>
<dbReference type="KEGG" id="yli:2907320"/>
<dbReference type="VEuPathDB" id="FungiDB:YALI1_B20205g"/>
<dbReference type="GO" id="GO:0000226">
    <property type="term" value="P:microtubule cytoskeleton organization"/>
    <property type="evidence" value="ECO:0007669"/>
    <property type="project" value="TreeGrafter"/>
</dbReference>
<dbReference type="GeneID" id="2907320"/>
<evidence type="ECO:0000313" key="12">
    <source>
        <dbReference type="EMBL" id="RDW28423.1"/>
    </source>
</evidence>
<keyword evidence="2" id="KW-0813">Transport</keyword>
<evidence type="ECO:0000256" key="6">
    <source>
        <dbReference type="ARBA" id="ARBA00022840"/>
    </source>
</evidence>
<dbReference type="GO" id="GO:0005874">
    <property type="term" value="C:microtubule"/>
    <property type="evidence" value="ECO:0007669"/>
    <property type="project" value="UniProtKB-KW"/>
</dbReference>
<sequence>MAENIWQSLLQGIKAERGTAARALVLLGGSPDDHVSIFDSIAASPSTSSSQSFQTGILGYGYIDFSDEDTGECTVRLEVHSVPDNDIAIEFADKTLQSALSGFLQDRDESLETTFADDVLFVVLGSWSRDPQTWPADILRNLHFIQRVADGLSEPHREACISSIRARVKDMEEGTMDTPIPASLMFLAMQSNDMTTLENEKQYSDTTFDFIHQYIRTVLLKYGATFATVSQQKVALEALGKLFPLLLNFPLQDGKIEADPSNRTATIIPQGWDSWAKIRVIDEKFECHNVSEQWSNQSNNDTMDFTSYTSRFPVVASSSQEQVIESDLQVQPMDYQSVLQENYSIMESRKKSVSEAPPDETQGDLTELTGPLEANIGGIQIQSTEAVARKLKQRELMLKQEEANTADRSFDRSLEQEEDPNAQPFDPHEMEKLTNFFHNILDDNREEQNSDNA</sequence>
<protein>
    <submittedName>
        <fullName evidence="11">Uncharacterized protein</fullName>
    </submittedName>
</protein>
<dbReference type="GO" id="GO:0045504">
    <property type="term" value="F:dynein heavy chain binding"/>
    <property type="evidence" value="ECO:0007669"/>
    <property type="project" value="TreeGrafter"/>
</dbReference>
<evidence type="ECO:0000256" key="2">
    <source>
        <dbReference type="ARBA" id="ARBA00022448"/>
    </source>
</evidence>
<evidence type="ECO:0000256" key="4">
    <source>
        <dbReference type="ARBA" id="ARBA00022701"/>
    </source>
</evidence>
<dbReference type="Pfam" id="PF05783">
    <property type="entry name" value="DLIC"/>
    <property type="match status" value="1"/>
</dbReference>
<dbReference type="GO" id="GO:0007018">
    <property type="term" value="P:microtubule-based movement"/>
    <property type="evidence" value="ECO:0007669"/>
    <property type="project" value="InterPro"/>
</dbReference>
<gene>
    <name evidence="12" type="ORF">B0I71DRAFT_127537</name>
    <name evidence="11" type="ORF">YALI1_B20205g</name>
</gene>
<evidence type="ECO:0000256" key="7">
    <source>
        <dbReference type="ARBA" id="ARBA00023017"/>
    </source>
</evidence>
<evidence type="ECO:0000256" key="5">
    <source>
        <dbReference type="ARBA" id="ARBA00022741"/>
    </source>
</evidence>
<feature type="region of interest" description="Disordered" evidence="10">
    <location>
        <begin position="400"/>
        <end position="453"/>
    </location>
</feature>
<dbReference type="PANTHER" id="PTHR12688:SF0">
    <property type="entry name" value="DYNEIN LIGHT INTERMEDIATE CHAIN"/>
    <property type="match status" value="1"/>
</dbReference>
<evidence type="ECO:0000256" key="8">
    <source>
        <dbReference type="ARBA" id="ARBA00023175"/>
    </source>
</evidence>
<reference evidence="12 14" key="2">
    <citation type="submission" date="2018-07" db="EMBL/GenBank/DDBJ databases">
        <title>Draft Genome Assemblies for Five Robust Yarrowia lipolytica Strains Exhibiting High Lipid Production and Pentose Sugar Utilization and Sugar Alcohol Secretion from Undetoxified Lignocellulosic Biomass Hydrolysates.</title>
        <authorList>
            <consortium name="DOE Joint Genome Institute"/>
            <person name="Walker C."/>
            <person name="Ryu S."/>
            <person name="Na H."/>
            <person name="Zane M."/>
            <person name="LaButti K."/>
            <person name="Lipzen A."/>
            <person name="Haridas S."/>
            <person name="Barry K."/>
            <person name="Grigoriev I.V."/>
            <person name="Quarterman J."/>
            <person name="Slininger P."/>
            <person name="Dien B."/>
            <person name="Trinh C.T."/>
        </authorList>
    </citation>
    <scope>NUCLEOTIDE SEQUENCE [LARGE SCALE GENOMIC DNA]</scope>
    <source>
        <strain evidence="12 14">YB392</strain>
    </source>
</reference>
<comment type="subcellular location">
    <subcellularLocation>
        <location evidence="1">Cytoplasm</location>
        <location evidence="1">Cytoskeleton</location>
    </subcellularLocation>
</comment>
<evidence type="ECO:0000313" key="14">
    <source>
        <dbReference type="Proteomes" id="UP000256601"/>
    </source>
</evidence>
<dbReference type="Proteomes" id="UP000256601">
    <property type="component" value="Unassembled WGS sequence"/>
</dbReference>
<evidence type="ECO:0000313" key="13">
    <source>
        <dbReference type="Proteomes" id="UP000182444"/>
    </source>
</evidence>
<dbReference type="GO" id="GO:0005868">
    <property type="term" value="C:cytoplasmic dynein complex"/>
    <property type="evidence" value="ECO:0007669"/>
    <property type="project" value="InterPro"/>
</dbReference>
<dbReference type="EMBL" id="KZ858953">
    <property type="protein sequence ID" value="RDW28423.1"/>
    <property type="molecule type" value="Genomic_DNA"/>
</dbReference>
<dbReference type="PANTHER" id="PTHR12688">
    <property type="entry name" value="DYNEIN LIGHT INTERMEDIATE CHAIN"/>
    <property type="match status" value="1"/>
</dbReference>
<dbReference type="AlphaFoldDB" id="A0A1H6PHS9"/>
<accession>A0A1H6PHS9</accession>
<dbReference type="GO" id="GO:0005524">
    <property type="term" value="F:ATP binding"/>
    <property type="evidence" value="ECO:0007669"/>
    <property type="project" value="UniProtKB-KW"/>
</dbReference>
<feature type="compositionally biased region" description="Basic and acidic residues" evidence="10">
    <location>
        <begin position="440"/>
        <end position="453"/>
    </location>
</feature>
<dbReference type="OrthoDB" id="27603at2759"/>
<evidence type="ECO:0000313" key="11">
    <source>
        <dbReference type="EMBL" id="AOW01741.1"/>
    </source>
</evidence>
<keyword evidence="7" id="KW-0243">Dynein</keyword>
<dbReference type="VEuPathDB" id="FungiDB:YALI0_B15356g"/>
<keyword evidence="4" id="KW-0493">Microtubule</keyword>
<dbReference type="RefSeq" id="XP_500927.1">
    <property type="nucleotide sequence ID" value="XM_500927.1"/>
</dbReference>
<evidence type="ECO:0000256" key="3">
    <source>
        <dbReference type="ARBA" id="ARBA00022490"/>
    </source>
</evidence>
<dbReference type="EMBL" id="CP017554">
    <property type="protein sequence ID" value="AOW01741.1"/>
    <property type="molecule type" value="Genomic_DNA"/>
</dbReference>
<dbReference type="eggNOG" id="KOG3905">
    <property type="taxonomic scope" value="Eukaryota"/>
</dbReference>
<dbReference type="OMA" id="FKHNVID"/>
<keyword evidence="5" id="KW-0547">Nucleotide-binding</keyword>
<evidence type="ECO:0000256" key="1">
    <source>
        <dbReference type="ARBA" id="ARBA00004245"/>
    </source>
</evidence>
<name>A0A1H6PHS9_YARLL</name>
<proteinExistence type="predicted"/>
<dbReference type="InterPro" id="IPR008467">
    <property type="entry name" value="Dynein1_light_intermed_chain"/>
</dbReference>
<keyword evidence="6" id="KW-0067">ATP-binding</keyword>
<organism evidence="11 13">
    <name type="scientific">Yarrowia lipolytica</name>
    <name type="common">Candida lipolytica</name>
    <dbReference type="NCBI Taxonomy" id="4952"/>
    <lineage>
        <taxon>Eukaryota</taxon>
        <taxon>Fungi</taxon>
        <taxon>Dikarya</taxon>
        <taxon>Ascomycota</taxon>
        <taxon>Saccharomycotina</taxon>
        <taxon>Dipodascomycetes</taxon>
        <taxon>Dipodascales</taxon>
        <taxon>Dipodascales incertae sedis</taxon>
        <taxon>Yarrowia</taxon>
    </lineage>
</organism>